<feature type="domain" description="Polysaccharide pyruvyl transferase" evidence="1">
    <location>
        <begin position="66"/>
        <end position="203"/>
    </location>
</feature>
<gene>
    <name evidence="2" type="ORF">CLV94_2455</name>
</gene>
<dbReference type="InterPro" id="IPR007345">
    <property type="entry name" value="Polysacch_pyruvyl_Trfase"/>
</dbReference>
<dbReference type="Pfam" id="PF04230">
    <property type="entry name" value="PS_pyruv_trans"/>
    <property type="match status" value="1"/>
</dbReference>
<evidence type="ECO:0000313" key="2">
    <source>
        <dbReference type="EMBL" id="RKS21820.1"/>
    </source>
</evidence>
<dbReference type="RefSeq" id="WP_121376761.1">
    <property type="nucleotide sequence ID" value="NZ_RBLC01000003.1"/>
</dbReference>
<keyword evidence="2" id="KW-0808">Transferase</keyword>
<dbReference type="Proteomes" id="UP000277579">
    <property type="component" value="Unassembled WGS sequence"/>
</dbReference>
<dbReference type="GO" id="GO:0016740">
    <property type="term" value="F:transferase activity"/>
    <property type="evidence" value="ECO:0007669"/>
    <property type="project" value="UniProtKB-KW"/>
</dbReference>
<dbReference type="AlphaFoldDB" id="A0A495M995"/>
<keyword evidence="3" id="KW-1185">Reference proteome</keyword>
<sequence>MSQNGNIRLFWWSEIHLAGKKKENYGDLVGCYLVEKISGKKGMWTHPKKRSLLDTFKTIYLTAGSILAQVEGKCVVWGSGIISKEYKIKKAVFLAVRGPQTRKHLMAQGYEVPEVYGDPALLLPRFYNPKKQAKYDLGIIPHYADYKLVTEMYKEHSNVLIIDLMTNDVESVTDLILQCRRIISSSLHGIIISQAYHIPAVWVKFSDNVFGDGIKYQDYFESVGIENYAPKFVSEKLEDSQIEALFNAVQSTATPEKIKEIQDGLMETCPFK</sequence>
<accession>A0A495M995</accession>
<proteinExistence type="predicted"/>
<evidence type="ECO:0000259" key="1">
    <source>
        <dbReference type="Pfam" id="PF04230"/>
    </source>
</evidence>
<name>A0A495M995_9FLAO</name>
<reference evidence="2 3" key="1">
    <citation type="submission" date="2018-10" db="EMBL/GenBank/DDBJ databases">
        <title>Genomic Encyclopedia of Archaeal and Bacterial Type Strains, Phase II (KMG-II): from individual species to whole genera.</title>
        <authorList>
            <person name="Goeker M."/>
        </authorList>
    </citation>
    <scope>NUCLEOTIDE SEQUENCE [LARGE SCALE GENOMIC DNA]</scope>
    <source>
        <strain evidence="2 3">DSM 29537</strain>
    </source>
</reference>
<protein>
    <submittedName>
        <fullName evidence="2">Polysaccharide pyruvyl transferase</fullName>
    </submittedName>
</protein>
<dbReference type="EMBL" id="RBLC01000003">
    <property type="protein sequence ID" value="RKS21820.1"/>
    <property type="molecule type" value="Genomic_DNA"/>
</dbReference>
<organism evidence="2 3">
    <name type="scientific">Flavobacterium endophyticum</name>
    <dbReference type="NCBI Taxonomy" id="1540163"/>
    <lineage>
        <taxon>Bacteria</taxon>
        <taxon>Pseudomonadati</taxon>
        <taxon>Bacteroidota</taxon>
        <taxon>Flavobacteriia</taxon>
        <taxon>Flavobacteriales</taxon>
        <taxon>Flavobacteriaceae</taxon>
        <taxon>Flavobacterium</taxon>
    </lineage>
</organism>
<evidence type="ECO:0000313" key="3">
    <source>
        <dbReference type="Proteomes" id="UP000277579"/>
    </source>
</evidence>
<comment type="caution">
    <text evidence="2">The sequence shown here is derived from an EMBL/GenBank/DDBJ whole genome shotgun (WGS) entry which is preliminary data.</text>
</comment>
<dbReference type="OrthoDB" id="9803627at2"/>